<accession>A0A813TF25</accession>
<dbReference type="Proteomes" id="UP000677228">
    <property type="component" value="Unassembled WGS sequence"/>
</dbReference>
<proteinExistence type="inferred from homology"/>
<name>A0A813TF25_9BILA</name>
<dbReference type="EMBL" id="CAJOBA010000824">
    <property type="protein sequence ID" value="CAF3558966.1"/>
    <property type="molecule type" value="Genomic_DNA"/>
</dbReference>
<keyword evidence="2" id="KW-0597">Phosphoprotein</keyword>
<organism evidence="6 9">
    <name type="scientific">Didymodactylos carnosus</name>
    <dbReference type="NCBI Taxonomy" id="1234261"/>
    <lineage>
        <taxon>Eukaryota</taxon>
        <taxon>Metazoa</taxon>
        <taxon>Spiralia</taxon>
        <taxon>Gnathifera</taxon>
        <taxon>Rotifera</taxon>
        <taxon>Eurotatoria</taxon>
        <taxon>Bdelloidea</taxon>
        <taxon>Philodinida</taxon>
        <taxon>Philodinidae</taxon>
        <taxon>Didymodactylos</taxon>
    </lineage>
</organism>
<dbReference type="InterPro" id="IPR008025">
    <property type="entry name" value="CPI-17"/>
</dbReference>
<evidence type="ECO:0000256" key="3">
    <source>
        <dbReference type="ARBA" id="ARBA00023272"/>
    </source>
</evidence>
<evidence type="ECO:0000313" key="5">
    <source>
        <dbReference type="EMBL" id="CAF0777649.1"/>
    </source>
</evidence>
<evidence type="ECO:0000313" key="9">
    <source>
        <dbReference type="Proteomes" id="UP000663829"/>
    </source>
</evidence>
<comment type="similarity">
    <text evidence="1">Belongs to the PP1 inhibitor family.</text>
</comment>
<keyword evidence="3" id="KW-0650">Protein phosphatase inhibitor</keyword>
<feature type="compositionally biased region" description="Low complexity" evidence="4">
    <location>
        <begin position="25"/>
        <end position="44"/>
    </location>
</feature>
<dbReference type="InterPro" id="IPR036658">
    <property type="entry name" value="CPI-17_sf"/>
</dbReference>
<dbReference type="EMBL" id="CAJNOK010000824">
    <property type="protein sequence ID" value="CAF0777649.1"/>
    <property type="molecule type" value="Genomic_DNA"/>
</dbReference>
<dbReference type="SUPFAM" id="SSF81790">
    <property type="entry name" value="Myosin phosphatase inhibitor 17kDa protein, CPI-17"/>
    <property type="match status" value="1"/>
</dbReference>
<evidence type="ECO:0000256" key="1">
    <source>
        <dbReference type="ARBA" id="ARBA00005483"/>
    </source>
</evidence>
<sequence>MNFIKRTYRDSHSYVHPTQSPPQPSSTARPSILSSSQLPQQSCSMTPTVQNTSASHHTSSSSSTGSVRFIEMAGPQKYNDREKYLTAKYPQQQMQLIRKRLKVEFWVDDQLRNLYDIKDDSACDDHDHCPGDIIDSLLDIDNEQNRRYFLLDKLKNAKQPKPKVMEFVDEVLHRVKML</sequence>
<evidence type="ECO:0000313" key="8">
    <source>
        <dbReference type="EMBL" id="CAF3594377.1"/>
    </source>
</evidence>
<dbReference type="EMBL" id="CAJOBC010000504">
    <property type="protein sequence ID" value="CAF3594377.1"/>
    <property type="molecule type" value="Genomic_DNA"/>
</dbReference>
<dbReference type="Proteomes" id="UP000681722">
    <property type="component" value="Unassembled WGS sequence"/>
</dbReference>
<dbReference type="OrthoDB" id="8193882at2759"/>
<feature type="region of interest" description="Disordered" evidence="4">
    <location>
        <begin position="1"/>
        <end position="67"/>
    </location>
</feature>
<dbReference type="PANTHER" id="PTHR16188:SF14">
    <property type="entry name" value="GEO07393P1"/>
    <property type="match status" value="1"/>
</dbReference>
<comment type="caution">
    <text evidence="6">The sequence shown here is derived from an EMBL/GenBank/DDBJ whole genome shotgun (WGS) entry which is preliminary data.</text>
</comment>
<dbReference type="GO" id="GO:0004865">
    <property type="term" value="F:protein serine/threonine phosphatase inhibitor activity"/>
    <property type="evidence" value="ECO:0007669"/>
    <property type="project" value="TreeGrafter"/>
</dbReference>
<gene>
    <name evidence="6" type="ORF">GPM918_LOCUS3920</name>
    <name evidence="5" type="ORF">OVA965_LOCUS3430</name>
    <name evidence="8" type="ORF">SRO942_LOCUS3920</name>
    <name evidence="7" type="ORF">TMI583_LOCUS3429</name>
</gene>
<evidence type="ECO:0000256" key="2">
    <source>
        <dbReference type="ARBA" id="ARBA00022553"/>
    </source>
</evidence>
<dbReference type="Proteomes" id="UP000663829">
    <property type="component" value="Unassembled WGS sequence"/>
</dbReference>
<dbReference type="Gene3D" id="1.10.150.220">
    <property type="entry name" value="CPI-17"/>
    <property type="match status" value="1"/>
</dbReference>
<feature type="compositionally biased region" description="Low complexity" evidence="4">
    <location>
        <begin position="52"/>
        <end position="66"/>
    </location>
</feature>
<evidence type="ECO:0000313" key="6">
    <source>
        <dbReference type="EMBL" id="CAF0808849.1"/>
    </source>
</evidence>
<dbReference type="PANTHER" id="PTHR16188">
    <property type="entry name" value="PROTEIN PHOSPHATASE 1 INHIBITOR POTENTIATED BY PROTEIN KINASE C"/>
    <property type="match status" value="1"/>
</dbReference>
<evidence type="ECO:0000313" key="7">
    <source>
        <dbReference type="EMBL" id="CAF3558966.1"/>
    </source>
</evidence>
<dbReference type="AlphaFoldDB" id="A0A813TF25"/>
<dbReference type="EMBL" id="CAJNOQ010000504">
    <property type="protein sequence ID" value="CAF0808849.1"/>
    <property type="molecule type" value="Genomic_DNA"/>
</dbReference>
<keyword evidence="9" id="KW-1185">Reference proteome</keyword>
<reference evidence="6" key="1">
    <citation type="submission" date="2021-02" db="EMBL/GenBank/DDBJ databases">
        <authorList>
            <person name="Nowell W R."/>
        </authorList>
    </citation>
    <scope>NUCLEOTIDE SEQUENCE</scope>
</reference>
<dbReference type="Proteomes" id="UP000682733">
    <property type="component" value="Unassembled WGS sequence"/>
</dbReference>
<dbReference type="GO" id="GO:0005737">
    <property type="term" value="C:cytoplasm"/>
    <property type="evidence" value="ECO:0007669"/>
    <property type="project" value="InterPro"/>
</dbReference>
<dbReference type="Pfam" id="PF05361">
    <property type="entry name" value="PP1_inhibitor"/>
    <property type="match status" value="1"/>
</dbReference>
<evidence type="ECO:0000256" key="4">
    <source>
        <dbReference type="SAM" id="MobiDB-lite"/>
    </source>
</evidence>
<protein>
    <submittedName>
        <fullName evidence="6">Uncharacterized protein</fullName>
    </submittedName>
</protein>